<organism evidence="1 2">
    <name type="scientific">Camelliibacillus cellulosilyticus</name>
    <dbReference type="NCBI Taxonomy" id="2174486"/>
    <lineage>
        <taxon>Bacteria</taxon>
        <taxon>Bacillati</taxon>
        <taxon>Bacillota</taxon>
        <taxon>Bacilli</taxon>
        <taxon>Bacillales</taxon>
        <taxon>Sporolactobacillaceae</taxon>
        <taxon>Camelliibacillus</taxon>
    </lineage>
</organism>
<dbReference type="InterPro" id="IPR032466">
    <property type="entry name" value="Metal_Hydrolase"/>
</dbReference>
<dbReference type="PROSITE" id="PS51365">
    <property type="entry name" value="RENAL_DIPEPTIDASE_2"/>
    <property type="match status" value="1"/>
</dbReference>
<proteinExistence type="predicted"/>
<accession>A0ABV9GJX0</accession>
<dbReference type="Gene3D" id="3.20.20.140">
    <property type="entry name" value="Metal-dependent hydrolases"/>
    <property type="match status" value="1"/>
</dbReference>
<reference evidence="2" key="1">
    <citation type="journal article" date="2019" name="Int. J. Syst. Evol. Microbiol.">
        <title>The Global Catalogue of Microorganisms (GCM) 10K type strain sequencing project: providing services to taxonomists for standard genome sequencing and annotation.</title>
        <authorList>
            <consortium name="The Broad Institute Genomics Platform"/>
            <consortium name="The Broad Institute Genome Sequencing Center for Infectious Disease"/>
            <person name="Wu L."/>
            <person name="Ma J."/>
        </authorList>
    </citation>
    <scope>NUCLEOTIDE SEQUENCE [LARGE SCALE GENOMIC DNA]</scope>
    <source>
        <strain evidence="2">CGMCC 1.16306</strain>
    </source>
</reference>
<protein>
    <submittedName>
        <fullName evidence="1">Dipeptidase</fullName>
    </submittedName>
</protein>
<dbReference type="CDD" id="cd01301">
    <property type="entry name" value="rDP_like"/>
    <property type="match status" value="1"/>
</dbReference>
<gene>
    <name evidence="1" type="ORF">ACFO4N_01585</name>
</gene>
<dbReference type="SUPFAM" id="SSF51556">
    <property type="entry name" value="Metallo-dependent hydrolases"/>
    <property type="match status" value="1"/>
</dbReference>
<dbReference type="PANTHER" id="PTHR10443:SF12">
    <property type="entry name" value="DIPEPTIDASE"/>
    <property type="match status" value="1"/>
</dbReference>
<sequence length="307" mass="34400">MKIFDTHCDTLLRLHSEKGKHFDQDTGLHITYDHLKQAGSKVQCFALFIPNELPQEIKFKTALDMIDILHREILDKHPDIRLVQSKADIDALGEDEIGAMLTLEGCDAIDIDLVKLRTLFRLGVRSIGMTWNNANAAADGAQESRAAGLSDFGRAVIRENNRHKVWTDVSHITEKGFWDVMEEAEFPIASHSNARAICDHVRNLYDDQIKALFERGGVMGMTFVPGFVNSTGEATIDDILKHIDHICGLGGEKHIGFGSDFDGIGKTPEGLTNYGKYPLLIDALQKHYSEEQVKGFLFENFYRALPC</sequence>
<dbReference type="InterPro" id="IPR008257">
    <property type="entry name" value="Pept_M19"/>
</dbReference>
<dbReference type="EMBL" id="JBHSFW010000001">
    <property type="protein sequence ID" value="MFC4617418.1"/>
    <property type="molecule type" value="Genomic_DNA"/>
</dbReference>
<evidence type="ECO:0000313" key="2">
    <source>
        <dbReference type="Proteomes" id="UP001596022"/>
    </source>
</evidence>
<name>A0ABV9GJX0_9BACL</name>
<dbReference type="RefSeq" id="WP_376844461.1">
    <property type="nucleotide sequence ID" value="NZ_JBHSFW010000001.1"/>
</dbReference>
<evidence type="ECO:0000313" key="1">
    <source>
        <dbReference type="EMBL" id="MFC4617418.1"/>
    </source>
</evidence>
<dbReference type="Pfam" id="PF01244">
    <property type="entry name" value="Peptidase_M19"/>
    <property type="match status" value="1"/>
</dbReference>
<comment type="caution">
    <text evidence="1">The sequence shown here is derived from an EMBL/GenBank/DDBJ whole genome shotgun (WGS) entry which is preliminary data.</text>
</comment>
<dbReference type="PANTHER" id="PTHR10443">
    <property type="entry name" value="MICROSOMAL DIPEPTIDASE"/>
    <property type="match status" value="1"/>
</dbReference>
<keyword evidence="2" id="KW-1185">Reference proteome</keyword>
<dbReference type="Proteomes" id="UP001596022">
    <property type="component" value="Unassembled WGS sequence"/>
</dbReference>